<dbReference type="PANTHER" id="PTHR21533">
    <property type="entry name" value="LEUCINE-RICH PROTEIN"/>
    <property type="match status" value="1"/>
</dbReference>
<gene>
    <name evidence="3" type="ORF">J437_LFUL006705</name>
</gene>
<feature type="region of interest" description="Disordered" evidence="2">
    <location>
        <begin position="1"/>
        <end position="21"/>
    </location>
</feature>
<feature type="coiled-coil region" evidence="1">
    <location>
        <begin position="67"/>
        <end position="108"/>
    </location>
</feature>
<dbReference type="PANTHER" id="PTHR21533:SF19">
    <property type="entry name" value="LEUCINE-RICH PROTEIN"/>
    <property type="match status" value="1"/>
</dbReference>
<reference evidence="3" key="2">
    <citation type="submission" date="2017-10" db="EMBL/GenBank/DDBJ databases">
        <title>Ladona fulva Genome sequencing and assembly.</title>
        <authorList>
            <person name="Murali S."/>
            <person name="Richards S."/>
            <person name="Bandaranaike D."/>
            <person name="Bellair M."/>
            <person name="Blankenburg K."/>
            <person name="Chao H."/>
            <person name="Dinh H."/>
            <person name="Doddapaneni H."/>
            <person name="Dugan-Rocha S."/>
            <person name="Elkadiri S."/>
            <person name="Gnanaolivu R."/>
            <person name="Hernandez B."/>
            <person name="Skinner E."/>
            <person name="Javaid M."/>
            <person name="Lee S."/>
            <person name="Li M."/>
            <person name="Ming W."/>
            <person name="Munidasa M."/>
            <person name="Muniz J."/>
            <person name="Nguyen L."/>
            <person name="Hughes D."/>
            <person name="Osuji N."/>
            <person name="Pu L.-L."/>
            <person name="Puazo M."/>
            <person name="Qu C."/>
            <person name="Quiroz J."/>
            <person name="Raj R."/>
            <person name="Weissenberger G."/>
            <person name="Xin Y."/>
            <person name="Zou X."/>
            <person name="Han Y."/>
            <person name="Worley K."/>
            <person name="Muzny D."/>
            <person name="Gibbs R."/>
        </authorList>
    </citation>
    <scope>NUCLEOTIDE SEQUENCE</scope>
    <source>
        <strain evidence="3">Sampled in the wild</strain>
    </source>
</reference>
<name>A0A8K0NUA7_LADFU</name>
<comment type="caution">
    <text evidence="3">The sequence shown here is derived from an EMBL/GenBank/DDBJ whole genome shotgun (WGS) entry which is preliminary data.</text>
</comment>
<evidence type="ECO:0000256" key="2">
    <source>
        <dbReference type="SAM" id="MobiDB-lite"/>
    </source>
</evidence>
<sequence length="133" mass="15239">MPLFFNKFNPKKTPPRKAPLSAVHSGLSAKRAQEELGADIGEIKLKLGDIESVFEDGDWVYEAPDHQAASSKTVSKLKHRAQNLEEENNTLKIKIEVLLDMLTELTDESMRQRKEVEALRNFMKDSRMTRKKK</sequence>
<accession>A0A8K0NUA7</accession>
<organism evidence="3 4">
    <name type="scientific">Ladona fulva</name>
    <name type="common">Scarce chaser dragonfly</name>
    <name type="synonym">Libellula fulva</name>
    <dbReference type="NCBI Taxonomy" id="123851"/>
    <lineage>
        <taxon>Eukaryota</taxon>
        <taxon>Metazoa</taxon>
        <taxon>Ecdysozoa</taxon>
        <taxon>Arthropoda</taxon>
        <taxon>Hexapoda</taxon>
        <taxon>Insecta</taxon>
        <taxon>Pterygota</taxon>
        <taxon>Palaeoptera</taxon>
        <taxon>Odonata</taxon>
        <taxon>Epiprocta</taxon>
        <taxon>Anisoptera</taxon>
        <taxon>Libelluloidea</taxon>
        <taxon>Libellulidae</taxon>
        <taxon>Ladona</taxon>
    </lineage>
</organism>
<evidence type="ECO:0000256" key="1">
    <source>
        <dbReference type="SAM" id="Coils"/>
    </source>
</evidence>
<evidence type="ECO:0000313" key="3">
    <source>
        <dbReference type="EMBL" id="KAG8221887.1"/>
    </source>
</evidence>
<dbReference type="AlphaFoldDB" id="A0A8K0NUA7"/>
<dbReference type="CDD" id="cd07429">
    <property type="entry name" value="Cby_like"/>
    <property type="match status" value="1"/>
</dbReference>
<protein>
    <submittedName>
        <fullName evidence="3">Uncharacterized protein</fullName>
    </submittedName>
</protein>
<dbReference type="Pfam" id="PF14645">
    <property type="entry name" value="Chibby"/>
    <property type="match status" value="1"/>
</dbReference>
<dbReference type="InterPro" id="IPR028118">
    <property type="entry name" value="Chibby_fam"/>
</dbReference>
<keyword evidence="1" id="KW-0175">Coiled coil</keyword>
<proteinExistence type="predicted"/>
<dbReference type="OrthoDB" id="2145765at2759"/>
<reference evidence="3" key="1">
    <citation type="submission" date="2013-04" db="EMBL/GenBank/DDBJ databases">
        <authorList>
            <person name="Qu J."/>
            <person name="Murali S.C."/>
            <person name="Bandaranaike D."/>
            <person name="Bellair M."/>
            <person name="Blankenburg K."/>
            <person name="Chao H."/>
            <person name="Dinh H."/>
            <person name="Doddapaneni H."/>
            <person name="Downs B."/>
            <person name="Dugan-Rocha S."/>
            <person name="Elkadiri S."/>
            <person name="Gnanaolivu R.D."/>
            <person name="Hernandez B."/>
            <person name="Javaid M."/>
            <person name="Jayaseelan J.C."/>
            <person name="Lee S."/>
            <person name="Li M."/>
            <person name="Ming W."/>
            <person name="Munidasa M."/>
            <person name="Muniz J."/>
            <person name="Nguyen L."/>
            <person name="Ongeri F."/>
            <person name="Osuji N."/>
            <person name="Pu L.-L."/>
            <person name="Puazo M."/>
            <person name="Qu C."/>
            <person name="Quiroz J."/>
            <person name="Raj R."/>
            <person name="Weissenberger G."/>
            <person name="Xin Y."/>
            <person name="Zou X."/>
            <person name="Han Y."/>
            <person name="Richards S."/>
            <person name="Worley K."/>
            <person name="Muzny D."/>
            <person name="Gibbs R."/>
        </authorList>
    </citation>
    <scope>NUCLEOTIDE SEQUENCE</scope>
    <source>
        <strain evidence="3">Sampled in the wild</strain>
    </source>
</reference>
<dbReference type="Proteomes" id="UP000792457">
    <property type="component" value="Unassembled WGS sequence"/>
</dbReference>
<dbReference type="EMBL" id="KZ308116">
    <property type="protein sequence ID" value="KAG8221887.1"/>
    <property type="molecule type" value="Genomic_DNA"/>
</dbReference>
<keyword evidence="4" id="KW-1185">Reference proteome</keyword>
<evidence type="ECO:0000313" key="4">
    <source>
        <dbReference type="Proteomes" id="UP000792457"/>
    </source>
</evidence>